<protein>
    <recommendedName>
        <fullName evidence="4">DUF4136 domain-containing protein</fullName>
    </recommendedName>
</protein>
<dbReference type="Gene3D" id="3.30.160.670">
    <property type="match status" value="1"/>
</dbReference>
<dbReference type="STRING" id="702114.A1355_22645"/>
<evidence type="ECO:0000313" key="2">
    <source>
        <dbReference type="EMBL" id="OAI22126.1"/>
    </source>
</evidence>
<proteinExistence type="predicted"/>
<dbReference type="AlphaFoldDB" id="A0A177NVQ5"/>
<accession>A0A177NVQ5</accession>
<evidence type="ECO:0000313" key="3">
    <source>
        <dbReference type="Proteomes" id="UP000077628"/>
    </source>
</evidence>
<sequence>MTTRPNKLIFTRFLALILLALTGACATTPQPLRFRTEIDALTAADVQSVAGKRYVILPGNTDGNPQDLQFIEFAGYIEKILNNRGYLKADKPQNSDLVMFLSYGVGSPESRQLAYDVPMWNDFYPYGPYGMGMYRYYRGYYPGWGVGGYSQRVESYTTFRRYLLLEACETATYLQSGQRKQIWRANVQSSGLSNDLRLVFPYLAAAMQPYLGTNTGHMVTVDIDESDPLVGSLLGPFRGTGITPQPNSVGR</sequence>
<feature type="chain" id="PRO_5008069582" description="DUF4136 domain-containing protein" evidence="1">
    <location>
        <begin position="27"/>
        <end position="251"/>
    </location>
</feature>
<dbReference type="RefSeq" id="WP_064026598.1">
    <property type="nucleotide sequence ID" value="NZ_LUUK01000083.1"/>
</dbReference>
<keyword evidence="3" id="KW-1185">Reference proteome</keyword>
<dbReference type="PROSITE" id="PS51257">
    <property type="entry name" value="PROKAR_LIPOPROTEIN"/>
    <property type="match status" value="1"/>
</dbReference>
<evidence type="ECO:0008006" key="4">
    <source>
        <dbReference type="Google" id="ProtNLM"/>
    </source>
</evidence>
<organism evidence="2 3">
    <name type="scientific">Methylomonas koyamae</name>
    <dbReference type="NCBI Taxonomy" id="702114"/>
    <lineage>
        <taxon>Bacteria</taxon>
        <taxon>Pseudomonadati</taxon>
        <taxon>Pseudomonadota</taxon>
        <taxon>Gammaproteobacteria</taxon>
        <taxon>Methylococcales</taxon>
        <taxon>Methylococcaceae</taxon>
        <taxon>Methylomonas</taxon>
    </lineage>
</organism>
<name>A0A177NVQ5_9GAMM</name>
<reference evidence="3" key="1">
    <citation type="submission" date="2016-03" db="EMBL/GenBank/DDBJ databases">
        <authorList>
            <person name="Heylen K."/>
            <person name="De Vos P."/>
            <person name="Vekeman B."/>
        </authorList>
    </citation>
    <scope>NUCLEOTIDE SEQUENCE [LARGE SCALE GENOMIC DNA]</scope>
    <source>
        <strain evidence="3">R-45383</strain>
    </source>
</reference>
<dbReference type="Proteomes" id="UP000077628">
    <property type="component" value="Unassembled WGS sequence"/>
</dbReference>
<feature type="signal peptide" evidence="1">
    <location>
        <begin position="1"/>
        <end position="26"/>
    </location>
</feature>
<dbReference type="OrthoDB" id="6636193at2"/>
<gene>
    <name evidence="2" type="ORF">A1355_22645</name>
</gene>
<keyword evidence="1" id="KW-0732">Signal</keyword>
<comment type="caution">
    <text evidence="2">The sequence shown here is derived from an EMBL/GenBank/DDBJ whole genome shotgun (WGS) entry which is preliminary data.</text>
</comment>
<dbReference type="EMBL" id="LUUK01000083">
    <property type="protein sequence ID" value="OAI22126.1"/>
    <property type="molecule type" value="Genomic_DNA"/>
</dbReference>
<evidence type="ECO:0000256" key="1">
    <source>
        <dbReference type="SAM" id="SignalP"/>
    </source>
</evidence>